<feature type="region of interest" description="Disordered" evidence="1">
    <location>
        <begin position="48"/>
        <end position="78"/>
    </location>
</feature>
<proteinExistence type="predicted"/>
<organism evidence="2 3">
    <name type="scientific">Pelagicoccus mobilis</name>
    <dbReference type="NCBI Taxonomy" id="415221"/>
    <lineage>
        <taxon>Bacteria</taxon>
        <taxon>Pseudomonadati</taxon>
        <taxon>Verrucomicrobiota</taxon>
        <taxon>Opitutia</taxon>
        <taxon>Puniceicoccales</taxon>
        <taxon>Pelagicoccaceae</taxon>
        <taxon>Pelagicoccus</taxon>
    </lineage>
</organism>
<evidence type="ECO:0000313" key="2">
    <source>
        <dbReference type="EMBL" id="MBK1879581.1"/>
    </source>
</evidence>
<dbReference type="RefSeq" id="WP_200357793.1">
    <property type="nucleotide sequence ID" value="NZ_JAENIL010000051.1"/>
</dbReference>
<keyword evidence="3" id="KW-1185">Reference proteome</keyword>
<name>A0A934RZN1_9BACT</name>
<dbReference type="AlphaFoldDB" id="A0A934RZN1"/>
<comment type="caution">
    <text evidence="2">The sequence shown here is derived from an EMBL/GenBank/DDBJ whole genome shotgun (WGS) entry which is preliminary data.</text>
</comment>
<dbReference type="Proteomes" id="UP000617628">
    <property type="component" value="Unassembled WGS sequence"/>
</dbReference>
<dbReference type="EMBL" id="JAENIL010000051">
    <property type="protein sequence ID" value="MBK1879581.1"/>
    <property type="molecule type" value="Genomic_DNA"/>
</dbReference>
<protein>
    <submittedName>
        <fullName evidence="2">Uncharacterized protein</fullName>
    </submittedName>
</protein>
<evidence type="ECO:0000256" key="1">
    <source>
        <dbReference type="SAM" id="MobiDB-lite"/>
    </source>
</evidence>
<evidence type="ECO:0000313" key="3">
    <source>
        <dbReference type="Proteomes" id="UP000617628"/>
    </source>
</evidence>
<gene>
    <name evidence="2" type="ORF">JIN87_22035</name>
</gene>
<accession>A0A934RZN1</accession>
<reference evidence="2" key="1">
    <citation type="submission" date="2021-01" db="EMBL/GenBank/DDBJ databases">
        <title>Modified the classification status of verrucomicrobia.</title>
        <authorList>
            <person name="Feng X."/>
        </authorList>
    </citation>
    <scope>NUCLEOTIDE SEQUENCE</scope>
    <source>
        <strain evidence="2">KCTC 13126</strain>
    </source>
</reference>
<sequence length="138" mass="15522">MPDNMSIDELVAVNSLLIERETCLADLSHIEHTISDILGEAYPFEDPKVELPSRKKGKRAKAPKKQKAKAPPKIRRLKPGESGYRVTLLENGEVQTHDLLDFAPFQSLLATPLPHHRIQKVEILDDSFESADILFESP</sequence>
<feature type="compositionally biased region" description="Basic residues" evidence="1">
    <location>
        <begin position="54"/>
        <end position="77"/>
    </location>
</feature>